<feature type="region of interest" description="Disordered" evidence="1">
    <location>
        <begin position="245"/>
        <end position="268"/>
    </location>
</feature>
<dbReference type="Proteomes" id="UP000594759">
    <property type="component" value="Chromosome"/>
</dbReference>
<dbReference type="KEGG" id="pex:IZT61_13465"/>
<evidence type="ECO:0000256" key="2">
    <source>
        <dbReference type="SAM" id="SignalP"/>
    </source>
</evidence>
<dbReference type="Pfam" id="PF09697">
    <property type="entry name" value="Porph_ging"/>
    <property type="match status" value="1"/>
</dbReference>
<name>A0A7U3SPI4_9SPHI</name>
<evidence type="ECO:0000313" key="4">
    <source>
        <dbReference type="Proteomes" id="UP000594759"/>
    </source>
</evidence>
<dbReference type="EMBL" id="CP064939">
    <property type="protein sequence ID" value="QPH38106.1"/>
    <property type="molecule type" value="Genomic_DNA"/>
</dbReference>
<feature type="signal peptide" evidence="2">
    <location>
        <begin position="1"/>
        <end position="19"/>
    </location>
</feature>
<feature type="chain" id="PRO_5032743639" evidence="2">
    <location>
        <begin position="20"/>
        <end position="268"/>
    </location>
</feature>
<sequence>MKTYLLVAFLLLMLCQARAQRAEQASVAVYYKHNHVKDTANKLSLYSERMVLSIGKNASVYKSYDKMVNDSVKKTIVQDDGKGGYIVNTTNRKKTIGTQIFKYALDKKMIILEKLIKTYAVSEPYPTIEWEIKSDTLSLGGIKCQKAKATFKGRNYTAWFASDLPYNTGPWKLCGLPGLILQAYDDKHEVEFIFDGLRPAPANESIFVPAAAIAATREDYKRLIGLLRNDPTAFFAQNEVNGVRLSPQNPDMFKNAKQPDKNPIELKP</sequence>
<organism evidence="3 4">
    <name type="scientific">Pedobacter endophyticus</name>
    <dbReference type="NCBI Taxonomy" id="2789740"/>
    <lineage>
        <taxon>Bacteria</taxon>
        <taxon>Pseudomonadati</taxon>
        <taxon>Bacteroidota</taxon>
        <taxon>Sphingobacteriia</taxon>
        <taxon>Sphingobacteriales</taxon>
        <taxon>Sphingobacteriaceae</taxon>
        <taxon>Pedobacter</taxon>
    </lineage>
</organism>
<dbReference type="InterPro" id="IPR005901">
    <property type="entry name" value="GLPGLI"/>
</dbReference>
<accession>A0A7U3SPI4</accession>
<dbReference type="RefSeq" id="WP_196097416.1">
    <property type="nucleotide sequence ID" value="NZ_CP064939.1"/>
</dbReference>
<evidence type="ECO:0000256" key="1">
    <source>
        <dbReference type="SAM" id="MobiDB-lite"/>
    </source>
</evidence>
<keyword evidence="4" id="KW-1185">Reference proteome</keyword>
<reference evidence="3 4" key="1">
    <citation type="submission" date="2020-11" db="EMBL/GenBank/DDBJ databases">
        <title>Pedobacter endophytica, an endophytic bacteria isolated form Carex pumila.</title>
        <authorList>
            <person name="Peng Y."/>
            <person name="Jiang L."/>
            <person name="Lee J."/>
        </authorList>
    </citation>
    <scope>NUCLEOTIDE SEQUENCE [LARGE SCALE GENOMIC DNA]</scope>
    <source>
        <strain evidence="3 4">JBR3-12</strain>
    </source>
</reference>
<protein>
    <submittedName>
        <fullName evidence="3">GLPGLI family protein</fullName>
    </submittedName>
</protein>
<keyword evidence="2" id="KW-0732">Signal</keyword>
<feature type="compositionally biased region" description="Basic and acidic residues" evidence="1">
    <location>
        <begin position="257"/>
        <end position="268"/>
    </location>
</feature>
<dbReference type="NCBIfam" id="TIGR01200">
    <property type="entry name" value="GLPGLI"/>
    <property type="match status" value="1"/>
</dbReference>
<evidence type="ECO:0000313" key="3">
    <source>
        <dbReference type="EMBL" id="QPH38106.1"/>
    </source>
</evidence>
<proteinExistence type="predicted"/>
<dbReference type="AlphaFoldDB" id="A0A7U3SPI4"/>
<gene>
    <name evidence="3" type="ORF">IZT61_13465</name>
</gene>